<dbReference type="PANTHER" id="PTHR43798">
    <property type="entry name" value="MONOACYLGLYCEROL LIPASE"/>
    <property type="match status" value="1"/>
</dbReference>
<name>A0A0R1VQG4_9LACO</name>
<dbReference type="SUPFAM" id="SSF53474">
    <property type="entry name" value="alpha/beta-Hydrolases"/>
    <property type="match status" value="1"/>
</dbReference>
<evidence type="ECO:0000313" key="4">
    <source>
        <dbReference type="Proteomes" id="UP000051315"/>
    </source>
</evidence>
<keyword evidence="1 3" id="KW-0378">Hydrolase</keyword>
<dbReference type="InterPro" id="IPR029058">
    <property type="entry name" value="AB_hydrolase_fold"/>
</dbReference>
<dbReference type="InterPro" id="IPR000073">
    <property type="entry name" value="AB_hydrolase_1"/>
</dbReference>
<dbReference type="OrthoDB" id="252464at2"/>
<gene>
    <name evidence="3" type="ORF">FC15_GL000796</name>
</gene>
<dbReference type="AlphaFoldDB" id="A0A0R1VQG4"/>
<feature type="domain" description="AB hydrolase-1" evidence="2">
    <location>
        <begin position="20"/>
        <end position="125"/>
    </location>
</feature>
<evidence type="ECO:0000256" key="1">
    <source>
        <dbReference type="ARBA" id="ARBA00022801"/>
    </source>
</evidence>
<dbReference type="PATRIC" id="fig|1423735.3.peg.829"/>
<dbReference type="InterPro" id="IPR050266">
    <property type="entry name" value="AB_hydrolase_sf"/>
</dbReference>
<sequence length="222" mass="25409">MEINVNHTKIYYVQSGQGQPLILLHGNGETHQIFDKLMPTLSAYFHVYALDNRGHGKSARVSELHYQDMANDVVDFIQQLHLESPLLYGFSDGGIVGLLVASQHPQLLQKLMISGANLNPNGLHRRDRFYYWGWHLVTQRPELRILNTEPNITKADLQRIQIPSLVMAGEKDSVKISHTRYISDQIPNSKLLILPKETHSSYVVDSFKLLPIIRKFCEEEPE</sequence>
<dbReference type="EMBL" id="AZFX01000095">
    <property type="protein sequence ID" value="KRM07858.1"/>
    <property type="molecule type" value="Genomic_DNA"/>
</dbReference>
<dbReference type="STRING" id="1423735.FC15_GL000796"/>
<dbReference type="Gene3D" id="3.40.50.1820">
    <property type="entry name" value="alpha/beta hydrolase"/>
    <property type="match status" value="1"/>
</dbReference>
<evidence type="ECO:0000259" key="2">
    <source>
        <dbReference type="Pfam" id="PF00561"/>
    </source>
</evidence>
<evidence type="ECO:0000313" key="3">
    <source>
        <dbReference type="EMBL" id="KRM07858.1"/>
    </source>
</evidence>
<dbReference type="RefSeq" id="WP_057825824.1">
    <property type="nucleotide sequence ID" value="NZ_AZFX01000095.1"/>
</dbReference>
<reference evidence="3 4" key="1">
    <citation type="journal article" date="2015" name="Genome Announc.">
        <title>Expanding the biotechnology potential of lactobacilli through comparative genomics of 213 strains and associated genera.</title>
        <authorList>
            <person name="Sun Z."/>
            <person name="Harris H.M."/>
            <person name="McCann A."/>
            <person name="Guo C."/>
            <person name="Argimon S."/>
            <person name="Zhang W."/>
            <person name="Yang X."/>
            <person name="Jeffery I.B."/>
            <person name="Cooney J.C."/>
            <person name="Kagawa T.F."/>
            <person name="Liu W."/>
            <person name="Song Y."/>
            <person name="Salvetti E."/>
            <person name="Wrobel A."/>
            <person name="Rasinkangas P."/>
            <person name="Parkhill J."/>
            <person name="Rea M.C."/>
            <person name="O'Sullivan O."/>
            <person name="Ritari J."/>
            <person name="Douillard F.P."/>
            <person name="Paul Ross R."/>
            <person name="Yang R."/>
            <person name="Briner A.E."/>
            <person name="Felis G.E."/>
            <person name="de Vos W.M."/>
            <person name="Barrangou R."/>
            <person name="Klaenhammer T.R."/>
            <person name="Caufield P.W."/>
            <person name="Cui Y."/>
            <person name="Zhang H."/>
            <person name="O'Toole P.W."/>
        </authorList>
    </citation>
    <scope>NUCLEOTIDE SEQUENCE [LARGE SCALE GENOMIC DNA]</scope>
    <source>
        <strain evidence="3 4">DSM 17758</strain>
    </source>
</reference>
<dbReference type="Proteomes" id="UP000051315">
    <property type="component" value="Unassembled WGS sequence"/>
</dbReference>
<dbReference type="PANTHER" id="PTHR43798:SF31">
    <property type="entry name" value="AB HYDROLASE SUPERFAMILY PROTEIN YCLE"/>
    <property type="match status" value="1"/>
</dbReference>
<proteinExistence type="predicted"/>
<keyword evidence="4" id="KW-1185">Reference proteome</keyword>
<dbReference type="GO" id="GO:0016020">
    <property type="term" value="C:membrane"/>
    <property type="evidence" value="ECO:0007669"/>
    <property type="project" value="TreeGrafter"/>
</dbReference>
<dbReference type="Pfam" id="PF00561">
    <property type="entry name" value="Abhydrolase_1"/>
    <property type="match status" value="1"/>
</dbReference>
<protein>
    <submittedName>
        <fullName evidence="3">Alpha beta superfamily hydrolase</fullName>
    </submittedName>
</protein>
<accession>A0A0R1VQG4</accession>
<organism evidence="3 4">
    <name type="scientific">Lapidilactobacillus concavus DSM 17758</name>
    <dbReference type="NCBI Taxonomy" id="1423735"/>
    <lineage>
        <taxon>Bacteria</taxon>
        <taxon>Bacillati</taxon>
        <taxon>Bacillota</taxon>
        <taxon>Bacilli</taxon>
        <taxon>Lactobacillales</taxon>
        <taxon>Lactobacillaceae</taxon>
        <taxon>Lapidilactobacillus</taxon>
    </lineage>
</organism>
<dbReference type="GO" id="GO:0016787">
    <property type="term" value="F:hydrolase activity"/>
    <property type="evidence" value="ECO:0007669"/>
    <property type="project" value="UniProtKB-KW"/>
</dbReference>
<comment type="caution">
    <text evidence="3">The sequence shown here is derived from an EMBL/GenBank/DDBJ whole genome shotgun (WGS) entry which is preliminary data.</text>
</comment>